<keyword evidence="4" id="KW-1185">Reference proteome</keyword>
<dbReference type="Proteomes" id="UP001163046">
    <property type="component" value="Unassembled WGS sequence"/>
</dbReference>
<dbReference type="InterPro" id="IPR013783">
    <property type="entry name" value="Ig-like_fold"/>
</dbReference>
<dbReference type="InterPro" id="IPR003961">
    <property type="entry name" value="FN3_dom"/>
</dbReference>
<dbReference type="OrthoDB" id="5981765at2759"/>
<reference evidence="3" key="1">
    <citation type="submission" date="2023-01" db="EMBL/GenBank/DDBJ databases">
        <title>Genome assembly of the deep-sea coral Lophelia pertusa.</title>
        <authorList>
            <person name="Herrera S."/>
            <person name="Cordes E."/>
        </authorList>
    </citation>
    <scope>NUCLEOTIDE SEQUENCE</scope>
    <source>
        <strain evidence="3">USNM1676648</strain>
        <tissue evidence="3">Polyp</tissue>
    </source>
</reference>
<sequence length="206" mass="22798">KPSSPTIISSSGDIRATSLTVKWTPPADDGGSPITAYRLVILKGGSEIKNVNITDPCTTSLSVGDLERDTEYIVKVFARNAVFEGPARQKEIKTKYAGVPAAAEIYDLPSEIKEDTITLKWREPQNNGKVITLYTVYQRIVTDGKPGEWTRLKTITDISVRELKVKLKKGKVYEFVVTATNELGESFKEDGKIKRVKTLEGYTVLS</sequence>
<dbReference type="InterPro" id="IPR050964">
    <property type="entry name" value="Striated_Muscle_Regulatory"/>
</dbReference>
<proteinExistence type="predicted"/>
<feature type="non-terminal residue" evidence="3">
    <location>
        <position position="1"/>
    </location>
</feature>
<dbReference type="CDD" id="cd00063">
    <property type="entry name" value="FN3"/>
    <property type="match status" value="2"/>
</dbReference>
<evidence type="ECO:0000259" key="2">
    <source>
        <dbReference type="PROSITE" id="PS50853"/>
    </source>
</evidence>
<dbReference type="PRINTS" id="PR00014">
    <property type="entry name" value="FNTYPEIII"/>
</dbReference>
<keyword evidence="1" id="KW-0677">Repeat</keyword>
<evidence type="ECO:0000313" key="3">
    <source>
        <dbReference type="EMBL" id="KAJ7371887.1"/>
    </source>
</evidence>
<dbReference type="SMART" id="SM00060">
    <property type="entry name" value="FN3"/>
    <property type="match status" value="2"/>
</dbReference>
<dbReference type="SUPFAM" id="SSF49265">
    <property type="entry name" value="Fibronectin type III"/>
    <property type="match status" value="1"/>
</dbReference>
<accession>A0A9W9YYR6</accession>
<dbReference type="PANTHER" id="PTHR13817">
    <property type="entry name" value="TITIN"/>
    <property type="match status" value="1"/>
</dbReference>
<gene>
    <name evidence="3" type="ORF">OS493_022608</name>
</gene>
<organism evidence="3 4">
    <name type="scientific">Desmophyllum pertusum</name>
    <dbReference type="NCBI Taxonomy" id="174260"/>
    <lineage>
        <taxon>Eukaryota</taxon>
        <taxon>Metazoa</taxon>
        <taxon>Cnidaria</taxon>
        <taxon>Anthozoa</taxon>
        <taxon>Hexacorallia</taxon>
        <taxon>Scleractinia</taxon>
        <taxon>Caryophylliina</taxon>
        <taxon>Caryophylliidae</taxon>
        <taxon>Desmophyllum</taxon>
    </lineage>
</organism>
<dbReference type="Pfam" id="PF00041">
    <property type="entry name" value="fn3"/>
    <property type="match status" value="1"/>
</dbReference>
<dbReference type="Gene3D" id="2.60.40.10">
    <property type="entry name" value="Immunoglobulins"/>
    <property type="match status" value="2"/>
</dbReference>
<dbReference type="PANTHER" id="PTHR13817:SF166">
    <property type="entry name" value="NEURONAL IGCAM-RELATED"/>
    <property type="match status" value="1"/>
</dbReference>
<evidence type="ECO:0000256" key="1">
    <source>
        <dbReference type="ARBA" id="ARBA00022737"/>
    </source>
</evidence>
<feature type="domain" description="Fibronectin type-III" evidence="2">
    <location>
        <begin position="1"/>
        <end position="102"/>
    </location>
</feature>
<dbReference type="EMBL" id="MU826841">
    <property type="protein sequence ID" value="KAJ7371887.1"/>
    <property type="molecule type" value="Genomic_DNA"/>
</dbReference>
<dbReference type="InterPro" id="IPR036116">
    <property type="entry name" value="FN3_sf"/>
</dbReference>
<evidence type="ECO:0000313" key="4">
    <source>
        <dbReference type="Proteomes" id="UP001163046"/>
    </source>
</evidence>
<dbReference type="PROSITE" id="PS50853">
    <property type="entry name" value="FN3"/>
    <property type="match status" value="2"/>
</dbReference>
<dbReference type="AlphaFoldDB" id="A0A9W9YYR6"/>
<name>A0A9W9YYR6_9CNID</name>
<comment type="caution">
    <text evidence="3">The sequence shown here is derived from an EMBL/GenBank/DDBJ whole genome shotgun (WGS) entry which is preliminary data.</text>
</comment>
<protein>
    <recommendedName>
        <fullName evidence="2">Fibronectin type-III domain-containing protein</fullName>
    </recommendedName>
</protein>
<feature type="domain" description="Fibronectin type-III" evidence="2">
    <location>
        <begin position="103"/>
        <end position="201"/>
    </location>
</feature>